<dbReference type="Proteomes" id="UP000244168">
    <property type="component" value="Unassembled WGS sequence"/>
</dbReference>
<evidence type="ECO:0000313" key="3">
    <source>
        <dbReference type="EMBL" id="PTQ93655.1"/>
    </source>
</evidence>
<dbReference type="OrthoDB" id="571052at2"/>
<evidence type="ECO:0000313" key="4">
    <source>
        <dbReference type="Proteomes" id="UP000244168"/>
    </source>
</evidence>
<dbReference type="EMBL" id="QAOQ01000008">
    <property type="protein sequence ID" value="PTQ93655.1"/>
    <property type="molecule type" value="Genomic_DNA"/>
</dbReference>
<feature type="domain" description="CHRD" evidence="2">
    <location>
        <begin position="35"/>
        <end position="162"/>
    </location>
</feature>
<dbReference type="RefSeq" id="WP_107830871.1">
    <property type="nucleotide sequence ID" value="NZ_CP160205.1"/>
</dbReference>
<accession>A0A2T5J5W3</accession>
<dbReference type="PROSITE" id="PS51257">
    <property type="entry name" value="PROKAR_LIPOPROTEIN"/>
    <property type="match status" value="1"/>
</dbReference>
<evidence type="ECO:0000259" key="2">
    <source>
        <dbReference type="SMART" id="SM00754"/>
    </source>
</evidence>
<proteinExistence type="predicted"/>
<dbReference type="Pfam" id="PF07452">
    <property type="entry name" value="CHRD"/>
    <property type="match status" value="1"/>
</dbReference>
<protein>
    <submittedName>
        <fullName evidence="3">CHRD domain-containing protein</fullName>
    </submittedName>
</protein>
<dbReference type="InterPro" id="IPR010895">
    <property type="entry name" value="CHRD"/>
</dbReference>
<feature type="signal peptide" evidence="1">
    <location>
        <begin position="1"/>
        <end position="22"/>
    </location>
</feature>
<dbReference type="SMART" id="SM00754">
    <property type="entry name" value="CHRD"/>
    <property type="match status" value="1"/>
</dbReference>
<keyword evidence="1" id="KW-0732">Signal</keyword>
<name>A0A2T5J5W3_9SPHI</name>
<gene>
    <name evidence="3" type="ORF">C8P68_108118</name>
</gene>
<reference evidence="3 4" key="1">
    <citation type="submission" date="2018-04" db="EMBL/GenBank/DDBJ databases">
        <title>Genomic Encyclopedia of Archaeal and Bacterial Type Strains, Phase II (KMG-II): from individual species to whole genera.</title>
        <authorList>
            <person name="Goeker M."/>
        </authorList>
    </citation>
    <scope>NUCLEOTIDE SEQUENCE [LARGE SCALE GENOMIC DNA]</scope>
    <source>
        <strain evidence="3 4">DSM 26809</strain>
    </source>
</reference>
<evidence type="ECO:0000256" key="1">
    <source>
        <dbReference type="SAM" id="SignalP"/>
    </source>
</evidence>
<organism evidence="3 4">
    <name type="scientific">Mucilaginibacter yixingensis</name>
    <dbReference type="NCBI Taxonomy" id="1295612"/>
    <lineage>
        <taxon>Bacteria</taxon>
        <taxon>Pseudomonadati</taxon>
        <taxon>Bacteroidota</taxon>
        <taxon>Sphingobacteriia</taxon>
        <taxon>Sphingobacteriales</taxon>
        <taxon>Sphingobacteriaceae</taxon>
        <taxon>Mucilaginibacter</taxon>
    </lineage>
</organism>
<keyword evidence="4" id="KW-1185">Reference proteome</keyword>
<dbReference type="AlphaFoldDB" id="A0A2T5J5W3"/>
<feature type="chain" id="PRO_5015512753" evidence="1">
    <location>
        <begin position="23"/>
        <end position="165"/>
    </location>
</feature>
<comment type="caution">
    <text evidence="3">The sequence shown here is derived from an EMBL/GenBank/DDBJ whole genome shotgun (WGS) entry which is preliminary data.</text>
</comment>
<sequence>MFTLKKIKNLALISLVAVFALGCTKGGNLKSTDGAIYLVSGNSNAQQLVPNGSSTGTGTFSGWYDEGLNVLTFTVTWNALWTGTDAVTSVNFYGPAVAGANGTLLRSVAFSGTGATGTINLGLGGYSGFSATEKADLFSGKWYYVICTTNFPNGIVRGQLTANKR</sequence>